<protein>
    <submittedName>
        <fullName evidence="1">Uncharacterized protein</fullName>
    </submittedName>
</protein>
<reference evidence="1 2" key="1">
    <citation type="submission" date="2020-12" db="EMBL/GenBank/DDBJ databases">
        <title>Sulforoseuscoccus oceanibium gen. nov., sp. nov., a representative of the phylum Verrucomicrobia with special cytoplasmic membrane, and proposal of Sulforoseuscoccusaceae fam. nov.</title>
        <authorList>
            <person name="Xi F."/>
        </authorList>
    </citation>
    <scope>NUCLEOTIDE SEQUENCE [LARGE SCALE GENOMIC DNA]</scope>
    <source>
        <strain evidence="1 2">T37</strain>
    </source>
</reference>
<evidence type="ECO:0000313" key="2">
    <source>
        <dbReference type="Proteomes" id="UP000475117"/>
    </source>
</evidence>
<accession>A0A6B3L978</accession>
<sequence>MGSSDVLERLVIDPRAYRRDSGYDGFMVIWTAGLVGLVWAGVRLWMTNGDPTLWIFIGFTGLILLVGLVAFGIGRKPIVLSVTETHVQIGKVGSGAPYQIPKCATIALTLECYDEESVYTLNLLEEHEGYRCSLAHGASNEEKQRLLFDVGAFLERHGVNVSKVDRWRKGK</sequence>
<name>A0A6B3L978_9BACT</name>
<organism evidence="1 2">
    <name type="scientific">Sulfuriroseicoccus oceanibius</name>
    <dbReference type="NCBI Taxonomy" id="2707525"/>
    <lineage>
        <taxon>Bacteria</taxon>
        <taxon>Pseudomonadati</taxon>
        <taxon>Verrucomicrobiota</taxon>
        <taxon>Verrucomicrobiia</taxon>
        <taxon>Verrucomicrobiales</taxon>
        <taxon>Verrucomicrobiaceae</taxon>
        <taxon>Sulfuriroseicoccus</taxon>
    </lineage>
</organism>
<gene>
    <name evidence="1" type="ORF">G3M56_002500</name>
</gene>
<dbReference type="AlphaFoldDB" id="A0A6B3L978"/>
<evidence type="ECO:0000313" key="1">
    <source>
        <dbReference type="EMBL" id="QQL45478.1"/>
    </source>
</evidence>
<keyword evidence="2" id="KW-1185">Reference proteome</keyword>
<dbReference type="RefSeq" id="WP_164365678.1">
    <property type="nucleotide sequence ID" value="NZ_CP066776.1"/>
</dbReference>
<proteinExistence type="predicted"/>
<dbReference type="Proteomes" id="UP000475117">
    <property type="component" value="Chromosome"/>
</dbReference>
<dbReference type="EMBL" id="CP066776">
    <property type="protein sequence ID" value="QQL45478.1"/>
    <property type="molecule type" value="Genomic_DNA"/>
</dbReference>
<dbReference type="KEGG" id="soa:G3M56_002500"/>